<sequence>MAVGRGINQLLRKTLQSQSAGSSLLSSFRGKHEESSAGLRALALLGVGASGLLSFGTIASADEAEHGLAAAEYPWPHAGILSSYDHASIRRGHQVYQQVCASCHSMSLISYRDLVGVAYTEDETKAMAAEIEVVDGPNDEGEMFTRPGKLSDRFPQPYPNEQAARFANGGAYPPDLSLITGTMARTTCLLFLLVTMTHLLVFRFREGLHYNPYFPGGAIAMPKMLMDGAIEYEDGTPATEAWARMLCHSCRGLLSLKWKRGN</sequence>
<evidence type="ECO:0000256" key="8">
    <source>
        <dbReference type="PIRSR" id="PIRSR602326-1"/>
    </source>
</evidence>
<dbReference type="GO" id="GO:0020037">
    <property type="term" value="F:heme binding"/>
    <property type="evidence" value="ECO:0007669"/>
    <property type="project" value="InterPro"/>
</dbReference>
<dbReference type="InterPro" id="IPR009056">
    <property type="entry name" value="Cyt_c-like_dom"/>
</dbReference>
<evidence type="ECO:0000256" key="1">
    <source>
        <dbReference type="ARBA" id="ARBA00004370"/>
    </source>
</evidence>
<evidence type="ECO:0000259" key="9">
    <source>
        <dbReference type="PROSITE" id="PS51007"/>
    </source>
</evidence>
<dbReference type="PANTHER" id="PTHR10266">
    <property type="entry name" value="CYTOCHROME C1"/>
    <property type="match status" value="1"/>
</dbReference>
<evidence type="ECO:0000256" key="6">
    <source>
        <dbReference type="ARBA" id="ARBA00023004"/>
    </source>
</evidence>
<dbReference type="AlphaFoldDB" id="A0A9R0ZZY3"/>
<evidence type="ECO:0000313" key="10">
    <source>
        <dbReference type="EMBL" id="VAI87018.1"/>
    </source>
</evidence>
<evidence type="ECO:0000256" key="7">
    <source>
        <dbReference type="ARBA" id="ARBA00023136"/>
    </source>
</evidence>
<dbReference type="InterPro" id="IPR002326">
    <property type="entry name" value="Cyt_c1"/>
</dbReference>
<feature type="binding site" description="covalent" evidence="8">
    <location>
        <position position="104"/>
    </location>
    <ligand>
        <name>heme c</name>
        <dbReference type="ChEBI" id="CHEBI:61717"/>
    </ligand>
</feature>
<dbReference type="PROSITE" id="PS51007">
    <property type="entry name" value="CYTC"/>
    <property type="match status" value="1"/>
</dbReference>
<feature type="binding site" description="covalent" evidence="8">
    <location>
        <position position="221"/>
    </location>
    <ligand>
        <name>heme c</name>
        <dbReference type="ChEBI" id="CHEBI:61717"/>
    </ligand>
</feature>
<dbReference type="PRINTS" id="PR00603">
    <property type="entry name" value="CYTOCHROMEC1"/>
</dbReference>
<keyword evidence="5" id="KW-1133">Transmembrane helix</keyword>
<comment type="cofactor">
    <cofactor evidence="8">
        <name>heme c</name>
        <dbReference type="ChEBI" id="CHEBI:61717"/>
    </cofactor>
    <text evidence="8">Binds 1 heme c group covalently per subunit.</text>
</comment>
<name>A0A9R0ZZY3_TRITD</name>
<dbReference type="GO" id="GO:0016020">
    <property type="term" value="C:membrane"/>
    <property type="evidence" value="ECO:0007669"/>
    <property type="project" value="UniProtKB-SubCell"/>
</dbReference>
<dbReference type="Gene3D" id="1.10.760.10">
    <property type="entry name" value="Cytochrome c-like domain"/>
    <property type="match status" value="1"/>
</dbReference>
<organism evidence="10 11">
    <name type="scientific">Triticum turgidum subsp. durum</name>
    <name type="common">Durum wheat</name>
    <name type="synonym">Triticum durum</name>
    <dbReference type="NCBI Taxonomy" id="4567"/>
    <lineage>
        <taxon>Eukaryota</taxon>
        <taxon>Viridiplantae</taxon>
        <taxon>Streptophyta</taxon>
        <taxon>Embryophyta</taxon>
        <taxon>Tracheophyta</taxon>
        <taxon>Spermatophyta</taxon>
        <taxon>Magnoliopsida</taxon>
        <taxon>Liliopsida</taxon>
        <taxon>Poales</taxon>
        <taxon>Poaceae</taxon>
        <taxon>BOP clade</taxon>
        <taxon>Pooideae</taxon>
        <taxon>Triticodae</taxon>
        <taxon>Triticeae</taxon>
        <taxon>Triticinae</taxon>
        <taxon>Triticum</taxon>
    </lineage>
</organism>
<evidence type="ECO:0000313" key="11">
    <source>
        <dbReference type="Proteomes" id="UP000324705"/>
    </source>
</evidence>
<dbReference type="EMBL" id="LT934124">
    <property type="protein sequence ID" value="VAI87018.1"/>
    <property type="molecule type" value="Genomic_DNA"/>
</dbReference>
<dbReference type="Gramene" id="TRITD7Bv1G087540.1">
    <property type="protein sequence ID" value="TRITD7Bv1G087540.1"/>
    <property type="gene ID" value="TRITD7Bv1G087540"/>
</dbReference>
<dbReference type="GO" id="GO:0009055">
    <property type="term" value="F:electron transfer activity"/>
    <property type="evidence" value="ECO:0007669"/>
    <property type="project" value="InterPro"/>
</dbReference>
<proteinExistence type="predicted"/>
<evidence type="ECO:0000256" key="4">
    <source>
        <dbReference type="ARBA" id="ARBA00022723"/>
    </source>
</evidence>
<keyword evidence="11" id="KW-1185">Reference proteome</keyword>
<dbReference type="SUPFAM" id="SSF46626">
    <property type="entry name" value="Cytochrome c"/>
    <property type="match status" value="1"/>
</dbReference>
<keyword evidence="7" id="KW-0472">Membrane</keyword>
<dbReference type="GO" id="GO:0046872">
    <property type="term" value="F:metal ion binding"/>
    <property type="evidence" value="ECO:0007669"/>
    <property type="project" value="UniProtKB-KW"/>
</dbReference>
<gene>
    <name evidence="10" type="ORF">TRITD_7Bv1G087540</name>
</gene>
<dbReference type="InterPro" id="IPR036909">
    <property type="entry name" value="Cyt_c-like_dom_sf"/>
</dbReference>
<evidence type="ECO:0000256" key="2">
    <source>
        <dbReference type="ARBA" id="ARBA00022617"/>
    </source>
</evidence>
<dbReference type="Proteomes" id="UP000324705">
    <property type="component" value="Chromosome 7B"/>
</dbReference>
<keyword evidence="2 8" id="KW-0349">Heme</keyword>
<protein>
    <recommendedName>
        <fullName evidence="9">Cytochrome c domain-containing protein</fullName>
    </recommendedName>
</protein>
<feature type="binding site" description="covalent" evidence="8">
    <location>
        <position position="100"/>
    </location>
    <ligand>
        <name>heme c</name>
        <dbReference type="ChEBI" id="CHEBI:61717"/>
    </ligand>
</feature>
<keyword evidence="3" id="KW-0812">Transmembrane</keyword>
<dbReference type="GO" id="GO:0006122">
    <property type="term" value="P:mitochondrial electron transport, ubiquinol to cytochrome c"/>
    <property type="evidence" value="ECO:0007669"/>
    <property type="project" value="TreeGrafter"/>
</dbReference>
<comment type="subcellular location">
    <subcellularLocation>
        <location evidence="1">Membrane</location>
    </subcellularLocation>
</comment>
<keyword evidence="4 8" id="KW-0479">Metal-binding</keyword>
<reference evidence="10 11" key="1">
    <citation type="submission" date="2017-09" db="EMBL/GenBank/DDBJ databases">
        <authorList>
            <consortium name="International Durum Wheat Genome Sequencing Consortium (IDWGSC)"/>
            <person name="Milanesi L."/>
        </authorList>
    </citation>
    <scope>NUCLEOTIDE SEQUENCE [LARGE SCALE GENOMIC DNA]</scope>
    <source>
        <strain evidence="11">cv. Svevo</strain>
    </source>
</reference>
<feature type="domain" description="Cytochrome c" evidence="9">
    <location>
        <begin position="87"/>
        <end position="187"/>
    </location>
</feature>
<feature type="binding site" description="covalent" evidence="8">
    <location>
        <position position="103"/>
    </location>
    <ligand>
        <name>heme c</name>
        <dbReference type="ChEBI" id="CHEBI:61717"/>
    </ligand>
</feature>
<evidence type="ECO:0000256" key="3">
    <source>
        <dbReference type="ARBA" id="ARBA00022692"/>
    </source>
</evidence>
<dbReference type="PANTHER" id="PTHR10266:SF21">
    <property type="entry name" value="OS05G0301700 PROTEIN"/>
    <property type="match status" value="1"/>
</dbReference>
<dbReference type="Pfam" id="PF02167">
    <property type="entry name" value="Cytochrom_C1"/>
    <property type="match status" value="1"/>
</dbReference>
<dbReference type="GO" id="GO:0005739">
    <property type="term" value="C:mitochondrion"/>
    <property type="evidence" value="ECO:0007669"/>
    <property type="project" value="GOC"/>
</dbReference>
<keyword evidence="6 8" id="KW-0408">Iron</keyword>
<accession>A0A9R0ZZY3</accession>
<evidence type="ECO:0000256" key="5">
    <source>
        <dbReference type="ARBA" id="ARBA00022989"/>
    </source>
</evidence>